<proteinExistence type="predicted"/>
<dbReference type="AlphaFoldDB" id="A0A9Q1HNM1"/>
<reference evidence="1" key="1">
    <citation type="journal article" date="2023" name="Science">
        <title>Genome structures resolve the early diversification of teleost fishes.</title>
        <authorList>
            <person name="Parey E."/>
            <person name="Louis A."/>
            <person name="Montfort J."/>
            <person name="Bouchez O."/>
            <person name="Roques C."/>
            <person name="Iampietro C."/>
            <person name="Lluch J."/>
            <person name="Castinel A."/>
            <person name="Donnadieu C."/>
            <person name="Desvignes T."/>
            <person name="Floi Bucao C."/>
            <person name="Jouanno E."/>
            <person name="Wen M."/>
            <person name="Mejri S."/>
            <person name="Dirks R."/>
            <person name="Jansen H."/>
            <person name="Henkel C."/>
            <person name="Chen W.J."/>
            <person name="Zahm M."/>
            <person name="Cabau C."/>
            <person name="Klopp C."/>
            <person name="Thompson A.W."/>
            <person name="Robinson-Rechavi M."/>
            <person name="Braasch I."/>
            <person name="Lecointre G."/>
            <person name="Bobe J."/>
            <person name="Postlethwait J.H."/>
            <person name="Berthelot C."/>
            <person name="Roest Crollius H."/>
            <person name="Guiguen Y."/>
        </authorList>
    </citation>
    <scope>NUCLEOTIDE SEQUENCE</scope>
    <source>
        <strain evidence="1">Concon-B</strain>
    </source>
</reference>
<comment type="caution">
    <text evidence="1">The sequence shown here is derived from an EMBL/GenBank/DDBJ whole genome shotgun (WGS) entry which is preliminary data.</text>
</comment>
<dbReference type="EMBL" id="JAFJMO010000017">
    <property type="protein sequence ID" value="KAJ8252319.1"/>
    <property type="molecule type" value="Genomic_DNA"/>
</dbReference>
<accession>A0A9Q1HNM1</accession>
<keyword evidence="2" id="KW-1185">Reference proteome</keyword>
<protein>
    <submittedName>
        <fullName evidence="1">Uncharacterized protein</fullName>
    </submittedName>
</protein>
<organism evidence="1 2">
    <name type="scientific">Conger conger</name>
    <name type="common">Conger eel</name>
    <name type="synonym">Muraena conger</name>
    <dbReference type="NCBI Taxonomy" id="82655"/>
    <lineage>
        <taxon>Eukaryota</taxon>
        <taxon>Metazoa</taxon>
        <taxon>Chordata</taxon>
        <taxon>Craniata</taxon>
        <taxon>Vertebrata</taxon>
        <taxon>Euteleostomi</taxon>
        <taxon>Actinopterygii</taxon>
        <taxon>Neopterygii</taxon>
        <taxon>Teleostei</taxon>
        <taxon>Anguilliformes</taxon>
        <taxon>Congridae</taxon>
        <taxon>Conger</taxon>
    </lineage>
</organism>
<evidence type="ECO:0000313" key="1">
    <source>
        <dbReference type="EMBL" id="KAJ8252319.1"/>
    </source>
</evidence>
<sequence>METCLPLSLSLLSLHSQDGGVLRLPRRWHSLGSTETLSKMSDSFQWRCHQALKEATFEALSERAVLEIMIWGCLLMLPLGDTTELNACLPIPVLRH</sequence>
<name>A0A9Q1HNM1_CONCO</name>
<evidence type="ECO:0000313" key="2">
    <source>
        <dbReference type="Proteomes" id="UP001152803"/>
    </source>
</evidence>
<dbReference type="Proteomes" id="UP001152803">
    <property type="component" value="Unassembled WGS sequence"/>
</dbReference>
<gene>
    <name evidence="1" type="ORF">COCON_G00216310</name>
</gene>